<evidence type="ECO:0000259" key="4">
    <source>
        <dbReference type="Pfam" id="PF17836"/>
    </source>
</evidence>
<keyword evidence="5" id="KW-0808">Transferase</keyword>
<dbReference type="KEGG" id="csm:CSUB8521_1443"/>
<evidence type="ECO:0000256" key="2">
    <source>
        <dbReference type="PIRSR" id="PIRSR620019-1"/>
    </source>
</evidence>
<evidence type="ECO:0000256" key="1">
    <source>
        <dbReference type="ARBA" id="ARBA00007274"/>
    </source>
</evidence>
<dbReference type="PANTHER" id="PTHR43300:SF7">
    <property type="entry name" value="UDP-N-ACETYLBACILLOSAMINE N-ACETYLTRANSFERASE"/>
    <property type="match status" value="1"/>
</dbReference>
<dbReference type="InterPro" id="IPR041561">
    <property type="entry name" value="PglD_N"/>
</dbReference>
<feature type="active site" description="Proton acceptor" evidence="2">
    <location>
        <position position="124"/>
    </location>
</feature>
<comment type="similarity">
    <text evidence="1">Belongs to the transferase hexapeptide repeat family.</text>
</comment>
<dbReference type="PANTHER" id="PTHR43300">
    <property type="entry name" value="ACETYLTRANSFERASE"/>
    <property type="match status" value="1"/>
</dbReference>
<dbReference type="Pfam" id="PF17836">
    <property type="entry name" value="PglD_N"/>
    <property type="match status" value="1"/>
</dbReference>
<dbReference type="InterPro" id="IPR020019">
    <property type="entry name" value="AcTrfase_PglD-like"/>
</dbReference>
<name>A0A0A8HBA9_9BACT</name>
<organism evidence="5 6">
    <name type="scientific">Campylobacter subantarcticus LMG 24374</name>
    <dbReference type="NCBI Taxonomy" id="1388751"/>
    <lineage>
        <taxon>Bacteria</taxon>
        <taxon>Pseudomonadati</taxon>
        <taxon>Campylobacterota</taxon>
        <taxon>Epsilonproteobacteria</taxon>
        <taxon>Campylobacterales</taxon>
        <taxon>Campylobacteraceae</taxon>
        <taxon>Campylobacter</taxon>
    </lineage>
</organism>
<dbReference type="InterPro" id="IPR050179">
    <property type="entry name" value="Trans_hexapeptide_repeat"/>
</dbReference>
<keyword evidence="5" id="KW-0012">Acyltransferase</keyword>
<accession>A0A0A8HBA9</accession>
<dbReference type="EMBL" id="CP007772">
    <property type="protein sequence ID" value="AJC91267.1"/>
    <property type="molecule type" value="Genomic_DNA"/>
</dbReference>
<feature type="binding site" evidence="3">
    <location>
        <begin position="35"/>
        <end position="36"/>
    </location>
    <ligand>
        <name>substrate</name>
    </ligand>
</feature>
<dbReference type="EC" id="2.3.1.203" evidence="5"/>
<dbReference type="Proteomes" id="UP000031135">
    <property type="component" value="Chromosome"/>
</dbReference>
<sequence>MDTTKSIYIYGTGGHGLVCADVARNLGYEKIIFLDDNKGLKYHSDLEKYDVFIAIGANSIREKLFKKIKNDGFKLVNLIHKSAIISPSASLEDEGILIMPNVVINAKASIKKGVILNTACVIEHECFVDEFSHVSVGAKLTGNVKIGKRCFLGVNSSVIPCVTLCDDITLGAGGVVVKDLKSKGIYAGVPAKKIKEAK</sequence>
<dbReference type="GO" id="GO:0016746">
    <property type="term" value="F:acyltransferase activity"/>
    <property type="evidence" value="ECO:0007669"/>
    <property type="project" value="UniProtKB-KW"/>
</dbReference>
<dbReference type="NCBIfam" id="TIGR03570">
    <property type="entry name" value="NeuD_NnaD"/>
    <property type="match status" value="1"/>
</dbReference>
<dbReference type="AlphaFoldDB" id="A0A0A8HBA9"/>
<dbReference type="Pfam" id="PF14602">
    <property type="entry name" value="Hexapep_2"/>
    <property type="match status" value="1"/>
</dbReference>
<protein>
    <submittedName>
        <fullName evidence="5">UDP-4-amino-4, 6-dideoxy-alpha-D-N-acetyl-D-glucosamine N-acetyltransferase</fullName>
        <ecNumber evidence="5">2.3.1.203</ecNumber>
    </submittedName>
</protein>
<dbReference type="RefSeq" id="WP_039664442.1">
    <property type="nucleotide sequence ID" value="NZ_CP007772.1"/>
</dbReference>
<dbReference type="InterPro" id="IPR011004">
    <property type="entry name" value="Trimer_LpxA-like_sf"/>
</dbReference>
<feature type="binding site" evidence="3">
    <location>
        <position position="133"/>
    </location>
    <ligand>
        <name>acetyl-CoA</name>
        <dbReference type="ChEBI" id="CHEBI:57288"/>
    </ligand>
</feature>
<proteinExistence type="inferred from homology"/>
<dbReference type="OrthoDB" id="9801456at2"/>
<evidence type="ECO:0000256" key="3">
    <source>
        <dbReference type="PIRSR" id="PIRSR620019-2"/>
    </source>
</evidence>
<evidence type="ECO:0000313" key="5">
    <source>
        <dbReference type="EMBL" id="AJC91267.1"/>
    </source>
</evidence>
<dbReference type="CDD" id="cd03360">
    <property type="entry name" value="LbH_AT_putative"/>
    <property type="match status" value="1"/>
</dbReference>
<feature type="binding site" evidence="3">
    <location>
        <position position="56"/>
    </location>
    <ligand>
        <name>substrate</name>
    </ligand>
</feature>
<feature type="site" description="Increases basicity of active site His" evidence="2">
    <location>
        <position position="125"/>
    </location>
</feature>
<evidence type="ECO:0000313" key="6">
    <source>
        <dbReference type="Proteomes" id="UP000031135"/>
    </source>
</evidence>
<dbReference type="Gene3D" id="2.160.10.10">
    <property type="entry name" value="Hexapeptide repeat proteins"/>
    <property type="match status" value="1"/>
</dbReference>
<dbReference type="InterPro" id="IPR001451">
    <property type="entry name" value="Hexapep"/>
</dbReference>
<gene>
    <name evidence="5" type="primary">pglD</name>
    <name evidence="5" type="ORF">CSUB8521_1443</name>
</gene>
<reference evidence="5 6" key="1">
    <citation type="journal article" date="2014" name="Genome Biol. Evol.">
        <title>Comparative Genomics of the Campylobacter lari Group.</title>
        <authorList>
            <person name="Miller W.G."/>
            <person name="Yee E."/>
            <person name="Chapman M.H."/>
            <person name="Smith T.P."/>
            <person name="Bono J.L."/>
            <person name="Huynh S."/>
            <person name="Parker C.T."/>
            <person name="Vandamme P."/>
            <person name="Luong K."/>
            <person name="Korlach J."/>
        </authorList>
    </citation>
    <scope>NUCLEOTIDE SEQUENCE [LARGE SCALE GENOMIC DNA]</scope>
    <source>
        <strain evidence="5 6">LMG 24374</strain>
    </source>
</reference>
<dbReference type="SUPFAM" id="SSF51161">
    <property type="entry name" value="Trimeric LpxA-like enzymes"/>
    <property type="match status" value="1"/>
</dbReference>
<dbReference type="Gene3D" id="3.40.50.20">
    <property type="match status" value="1"/>
</dbReference>
<feature type="domain" description="PglD N-terminal" evidence="4">
    <location>
        <begin position="7"/>
        <end position="68"/>
    </location>
</feature>
<dbReference type="HOGENOM" id="CLU_081811_2_3_7"/>